<reference evidence="1 2" key="1">
    <citation type="submission" date="2023-05" db="EMBL/GenBank/DDBJ databases">
        <title>The complete genome of Acinetobacter sp. nov KCTC 92772.</title>
        <authorList>
            <person name="Zhou G."/>
        </authorList>
    </citation>
    <scope>NUCLEOTIDE SEQUENCE [LARGE SCALE GENOMIC DNA]</scope>
    <source>
        <strain evidence="1 2">KCTC 92772</strain>
    </source>
</reference>
<dbReference type="EMBL" id="CP125669">
    <property type="protein sequence ID" value="WHP05228.1"/>
    <property type="molecule type" value="Genomic_DNA"/>
</dbReference>
<accession>A0ABY8S375</accession>
<dbReference type="Pfam" id="PF06296">
    <property type="entry name" value="RelE"/>
    <property type="match status" value="1"/>
</dbReference>
<gene>
    <name evidence="1" type="ORF">QLH32_14565</name>
</gene>
<dbReference type="Proteomes" id="UP001229836">
    <property type="component" value="Chromosome"/>
</dbReference>
<evidence type="ECO:0000313" key="1">
    <source>
        <dbReference type="EMBL" id="WHP05228.1"/>
    </source>
</evidence>
<dbReference type="InterPro" id="IPR009387">
    <property type="entry name" value="HigB-2"/>
</dbReference>
<proteinExistence type="predicted"/>
<protein>
    <submittedName>
        <fullName evidence="1">Type II toxin-antitoxin system RelE/ParE family toxin</fullName>
    </submittedName>
</protein>
<keyword evidence="2" id="KW-1185">Reference proteome</keyword>
<name>A0ABY8S375_9GAMM</name>
<evidence type="ECO:0000313" key="2">
    <source>
        <dbReference type="Proteomes" id="UP001229836"/>
    </source>
</evidence>
<organism evidence="1 2">
    <name type="scientific">Acinetobacter corruptisaponis</name>
    <dbReference type="NCBI Taxonomy" id="3045147"/>
    <lineage>
        <taxon>Bacteria</taxon>
        <taxon>Pseudomonadati</taxon>
        <taxon>Pseudomonadota</taxon>
        <taxon>Gammaproteobacteria</taxon>
        <taxon>Moraxellales</taxon>
        <taxon>Moraxellaceae</taxon>
        <taxon>Acinetobacter</taxon>
    </lineage>
</organism>
<sequence>MIDDDSYAKLQQALNEDPELGDLIRASGGIRKVRWNLEHTGKSGGIRVIYYYFDNEGQIFMLLAYPKSVKDNLTDRELTVLRKLVEELKNV</sequence>
<dbReference type="PIRSF" id="PIRSF039032">
    <property type="entry name" value="HigB-2"/>
    <property type="match status" value="1"/>
</dbReference>